<keyword evidence="2 7" id="KW-0812">Transmembrane</keyword>
<reference evidence="9" key="1">
    <citation type="submission" date="2021-07" db="EMBL/GenBank/DDBJ databases">
        <authorList>
            <person name="Durling M."/>
        </authorList>
    </citation>
    <scope>NUCLEOTIDE SEQUENCE</scope>
</reference>
<evidence type="ECO:0000256" key="6">
    <source>
        <dbReference type="SAM" id="MobiDB-lite"/>
    </source>
</evidence>
<dbReference type="GO" id="GO:0016020">
    <property type="term" value="C:membrane"/>
    <property type="evidence" value="ECO:0007669"/>
    <property type="project" value="UniProtKB-SubCell"/>
</dbReference>
<gene>
    <name evidence="9" type="ORF">HYFRA_00007988</name>
</gene>
<proteinExistence type="inferred from homology"/>
<dbReference type="InterPro" id="IPR052337">
    <property type="entry name" value="SAT4-like"/>
</dbReference>
<dbReference type="OrthoDB" id="10017208at2759"/>
<feature type="transmembrane region" description="Helical" evidence="7">
    <location>
        <begin position="135"/>
        <end position="154"/>
    </location>
</feature>
<evidence type="ECO:0000256" key="4">
    <source>
        <dbReference type="ARBA" id="ARBA00023136"/>
    </source>
</evidence>
<evidence type="ECO:0000256" key="3">
    <source>
        <dbReference type="ARBA" id="ARBA00022989"/>
    </source>
</evidence>
<dbReference type="PANTHER" id="PTHR33048">
    <property type="entry name" value="PTH11-LIKE INTEGRAL MEMBRANE PROTEIN (AFU_ORTHOLOGUE AFUA_5G11245)"/>
    <property type="match status" value="1"/>
</dbReference>
<evidence type="ECO:0000256" key="1">
    <source>
        <dbReference type="ARBA" id="ARBA00004141"/>
    </source>
</evidence>
<keyword evidence="4 7" id="KW-0472">Membrane</keyword>
<evidence type="ECO:0000256" key="2">
    <source>
        <dbReference type="ARBA" id="ARBA00022692"/>
    </source>
</evidence>
<organism evidence="9 10">
    <name type="scientific">Hymenoscyphus fraxineus</name>
    <dbReference type="NCBI Taxonomy" id="746836"/>
    <lineage>
        <taxon>Eukaryota</taxon>
        <taxon>Fungi</taxon>
        <taxon>Dikarya</taxon>
        <taxon>Ascomycota</taxon>
        <taxon>Pezizomycotina</taxon>
        <taxon>Leotiomycetes</taxon>
        <taxon>Helotiales</taxon>
        <taxon>Helotiaceae</taxon>
        <taxon>Hymenoscyphus</taxon>
    </lineage>
</organism>
<evidence type="ECO:0000313" key="9">
    <source>
        <dbReference type="EMBL" id="CAG8951240.1"/>
    </source>
</evidence>
<feature type="compositionally biased region" description="Gly residues" evidence="6">
    <location>
        <begin position="340"/>
        <end position="349"/>
    </location>
</feature>
<feature type="domain" description="Rhodopsin" evidence="8">
    <location>
        <begin position="44"/>
        <end position="267"/>
    </location>
</feature>
<dbReference type="AlphaFoldDB" id="A0A9N9KSC0"/>
<dbReference type="PANTHER" id="PTHR33048:SF163">
    <property type="entry name" value="INTEGRAL MEMBRANE PROTEIN (AFU_ORTHOLOGUE AFUA_8G05510)"/>
    <property type="match status" value="1"/>
</dbReference>
<evidence type="ECO:0000259" key="8">
    <source>
        <dbReference type="Pfam" id="PF20684"/>
    </source>
</evidence>
<dbReference type="InterPro" id="IPR049326">
    <property type="entry name" value="Rhodopsin_dom_fungi"/>
</dbReference>
<accession>A0A9N9KSC0</accession>
<comment type="similarity">
    <text evidence="5">Belongs to the SAT4 family.</text>
</comment>
<feature type="region of interest" description="Disordered" evidence="6">
    <location>
        <begin position="335"/>
        <end position="360"/>
    </location>
</feature>
<comment type="subcellular location">
    <subcellularLocation>
        <location evidence="1">Membrane</location>
        <topology evidence="1">Multi-pass membrane protein</topology>
    </subcellularLocation>
</comment>
<sequence length="360" mass="39819">MSELSILLETLIPPPTELNDTHKEYSVAITIIILSLLTSLAVLARLGQRWSTRTIGLDDYAILFALIFYLAWTAIAVYFCLNSGYGKPLSEVTYNELITFCKGIFVAAWMYPVMSTSIRVSVLIYYRRIFAKGNAIYSTTIWVLLALQGIYFLVFEITCTFSCRPMRDAWEPIKRNTSCSMLYIVSTVALYAIGAVFDVLLLGFPIYAVAKLQMPLKKRLGVIFVFFLGACSCIAAAYKLGIFTGASRSWKPADPDWFSYQASIYTPTQFEVYGKIFWIPTQLEPAVALIGTSLPSIFALYSTASSKLSQVRRESMFFRNEPDIEKPGGELAVGEVKLSGGSGGSGGKSGVKDLSSQESV</sequence>
<feature type="transmembrane region" description="Helical" evidence="7">
    <location>
        <begin position="181"/>
        <end position="208"/>
    </location>
</feature>
<protein>
    <recommendedName>
        <fullName evidence="8">Rhodopsin domain-containing protein</fullName>
    </recommendedName>
</protein>
<evidence type="ECO:0000256" key="5">
    <source>
        <dbReference type="ARBA" id="ARBA00038359"/>
    </source>
</evidence>
<keyword evidence="3 7" id="KW-1133">Transmembrane helix</keyword>
<feature type="transmembrane region" description="Helical" evidence="7">
    <location>
        <begin position="220"/>
        <end position="238"/>
    </location>
</feature>
<dbReference type="Proteomes" id="UP000696280">
    <property type="component" value="Unassembled WGS sequence"/>
</dbReference>
<evidence type="ECO:0000256" key="7">
    <source>
        <dbReference type="SAM" id="Phobius"/>
    </source>
</evidence>
<comment type="caution">
    <text evidence="9">The sequence shown here is derived from an EMBL/GenBank/DDBJ whole genome shotgun (WGS) entry which is preliminary data.</text>
</comment>
<dbReference type="EMBL" id="CAJVRL010000041">
    <property type="protein sequence ID" value="CAG8951240.1"/>
    <property type="molecule type" value="Genomic_DNA"/>
</dbReference>
<dbReference type="Pfam" id="PF20684">
    <property type="entry name" value="Fung_rhodopsin"/>
    <property type="match status" value="1"/>
</dbReference>
<name>A0A9N9KSC0_9HELO</name>
<feature type="transmembrane region" description="Helical" evidence="7">
    <location>
        <begin position="286"/>
        <end position="304"/>
    </location>
</feature>
<evidence type="ECO:0000313" key="10">
    <source>
        <dbReference type="Proteomes" id="UP000696280"/>
    </source>
</evidence>
<feature type="transmembrane region" description="Helical" evidence="7">
    <location>
        <begin position="60"/>
        <end position="85"/>
    </location>
</feature>
<feature type="transmembrane region" description="Helical" evidence="7">
    <location>
        <begin position="25"/>
        <end position="48"/>
    </location>
</feature>
<keyword evidence="10" id="KW-1185">Reference proteome</keyword>